<accession>A0A6J4J3M8</accession>
<feature type="region of interest" description="Disordered" evidence="1">
    <location>
        <begin position="51"/>
        <end position="70"/>
    </location>
</feature>
<gene>
    <name evidence="2" type="ORF">AVDCRST_MAG52-2934</name>
</gene>
<feature type="non-terminal residue" evidence="2">
    <location>
        <position position="70"/>
    </location>
</feature>
<feature type="compositionally biased region" description="Basic residues" evidence="1">
    <location>
        <begin position="1"/>
        <end position="33"/>
    </location>
</feature>
<feature type="region of interest" description="Disordered" evidence="1">
    <location>
        <begin position="1"/>
        <end position="46"/>
    </location>
</feature>
<feature type="non-terminal residue" evidence="2">
    <location>
        <position position="1"/>
    </location>
</feature>
<name>A0A6J4J3M8_9ACTN</name>
<reference evidence="2" key="1">
    <citation type="submission" date="2020-02" db="EMBL/GenBank/DDBJ databases">
        <authorList>
            <person name="Meier V. D."/>
        </authorList>
    </citation>
    <scope>NUCLEOTIDE SEQUENCE</scope>
    <source>
        <strain evidence="2">AVDCRST_MAG52</strain>
    </source>
</reference>
<dbReference type="AlphaFoldDB" id="A0A6J4J3M8"/>
<dbReference type="EMBL" id="CADCTN010000202">
    <property type="protein sequence ID" value="CAA9266125.1"/>
    <property type="molecule type" value="Genomic_DNA"/>
</dbReference>
<organism evidence="2">
    <name type="scientific">uncultured Blastococcus sp</name>
    <dbReference type="NCBI Taxonomy" id="217144"/>
    <lineage>
        <taxon>Bacteria</taxon>
        <taxon>Bacillati</taxon>
        <taxon>Actinomycetota</taxon>
        <taxon>Actinomycetes</taxon>
        <taxon>Geodermatophilales</taxon>
        <taxon>Geodermatophilaceae</taxon>
        <taxon>Blastococcus</taxon>
        <taxon>environmental samples</taxon>
    </lineage>
</organism>
<sequence length="70" mass="7284">VRARRRRARAAGRRPGLRGRVRSRAVAGRRSRPRAGGGGLDDGGAAARCRRTAAGRAVATPGRGGRPSEV</sequence>
<evidence type="ECO:0000313" key="2">
    <source>
        <dbReference type="EMBL" id="CAA9266125.1"/>
    </source>
</evidence>
<protein>
    <submittedName>
        <fullName evidence="2">Uncharacterized protein</fullName>
    </submittedName>
</protein>
<evidence type="ECO:0000256" key="1">
    <source>
        <dbReference type="SAM" id="MobiDB-lite"/>
    </source>
</evidence>
<proteinExistence type="predicted"/>